<dbReference type="STRING" id="54.SAMN02745121_05644"/>
<accession>A0A1I2DNW3</accession>
<evidence type="ECO:0000313" key="2">
    <source>
        <dbReference type="EMBL" id="SFE82138.1"/>
    </source>
</evidence>
<dbReference type="EMBL" id="FOMX01000020">
    <property type="protein sequence ID" value="SFE82138.1"/>
    <property type="molecule type" value="Genomic_DNA"/>
</dbReference>
<reference evidence="3" key="1">
    <citation type="submission" date="2016-10" db="EMBL/GenBank/DDBJ databases">
        <authorList>
            <person name="Varghese N."/>
            <person name="Submissions S."/>
        </authorList>
    </citation>
    <scope>NUCLEOTIDE SEQUENCE [LARGE SCALE GENOMIC DNA]</scope>
    <source>
        <strain evidence="3">ATCC 25963</strain>
    </source>
</reference>
<dbReference type="AlphaFoldDB" id="A0A1I2DNW3"/>
<evidence type="ECO:0000313" key="3">
    <source>
        <dbReference type="Proteomes" id="UP000199400"/>
    </source>
</evidence>
<dbReference type="Proteomes" id="UP000199400">
    <property type="component" value="Unassembled WGS sequence"/>
</dbReference>
<protein>
    <submittedName>
        <fullName evidence="2">Uncharacterized protein</fullName>
    </submittedName>
</protein>
<evidence type="ECO:0000256" key="1">
    <source>
        <dbReference type="SAM" id="MobiDB-lite"/>
    </source>
</evidence>
<gene>
    <name evidence="2" type="ORF">SAMN02745121_05644</name>
</gene>
<feature type="compositionally biased region" description="Basic residues" evidence="1">
    <location>
        <begin position="49"/>
        <end position="58"/>
    </location>
</feature>
<keyword evidence="3" id="KW-1185">Reference proteome</keyword>
<sequence length="251" mass="27791">MCQVSRTSTLRNYMCCHERQERWLLELLATASAVASGTDNHEFRERPRGRSQRRTRRFRSVDARASEGLATRRECKQPYEPGHPAASTSSRSDTSRARRSRAAVERRERRRRRCRALIGGPALRRRARPASRGRRNPLSRPRARDPVAGERSGRSADAWAAEGHAPRQVVGPSPRRSTLARTGGAAVAAWPSPERRECSWIHAGGRLPQARPRGPEQRSGAGRRGRGPENGPPAPCPGRANPGEISRATGL</sequence>
<feature type="compositionally biased region" description="Basic and acidic residues" evidence="1">
    <location>
        <begin position="142"/>
        <end position="154"/>
    </location>
</feature>
<feature type="compositionally biased region" description="Basic and acidic residues" evidence="1">
    <location>
        <begin position="59"/>
        <end position="77"/>
    </location>
</feature>
<feature type="compositionally biased region" description="Basic residues" evidence="1">
    <location>
        <begin position="123"/>
        <end position="137"/>
    </location>
</feature>
<proteinExistence type="predicted"/>
<name>A0A1I2DNW3_9BACT</name>
<feature type="compositionally biased region" description="Basic and acidic residues" evidence="1">
    <location>
        <begin position="39"/>
        <end position="48"/>
    </location>
</feature>
<organism evidence="2 3">
    <name type="scientific">Nannocystis exedens</name>
    <dbReference type="NCBI Taxonomy" id="54"/>
    <lineage>
        <taxon>Bacteria</taxon>
        <taxon>Pseudomonadati</taxon>
        <taxon>Myxococcota</taxon>
        <taxon>Polyangia</taxon>
        <taxon>Nannocystales</taxon>
        <taxon>Nannocystaceae</taxon>
        <taxon>Nannocystis</taxon>
    </lineage>
</organism>
<feature type="region of interest" description="Disordered" evidence="1">
    <location>
        <begin position="35"/>
        <end position="251"/>
    </location>
</feature>